<dbReference type="Gene3D" id="2.60.40.3440">
    <property type="match status" value="3"/>
</dbReference>
<organism evidence="4 5">
    <name type="scientific">Luteolibacter arcticus</name>
    <dbReference type="NCBI Taxonomy" id="1581411"/>
    <lineage>
        <taxon>Bacteria</taxon>
        <taxon>Pseudomonadati</taxon>
        <taxon>Verrucomicrobiota</taxon>
        <taxon>Verrucomicrobiia</taxon>
        <taxon>Verrucomicrobiales</taxon>
        <taxon>Verrucomicrobiaceae</taxon>
        <taxon>Luteolibacter</taxon>
    </lineage>
</organism>
<keyword evidence="5" id="KW-1185">Reference proteome</keyword>
<dbReference type="Proteomes" id="UP001320876">
    <property type="component" value="Unassembled WGS sequence"/>
</dbReference>
<dbReference type="InterPro" id="IPR005532">
    <property type="entry name" value="SUMF_dom"/>
</dbReference>
<protein>
    <submittedName>
        <fullName evidence="4">SUMF1/EgtB/PvdO family nonheme iron enzyme</fullName>
    </submittedName>
</protein>
<comment type="caution">
    <text evidence="4">The sequence shown here is derived from an EMBL/GenBank/DDBJ whole genome shotgun (WGS) entry which is preliminary data.</text>
</comment>
<dbReference type="EMBL" id="JAPDDT010000012">
    <property type="protein sequence ID" value="MCW1925082.1"/>
    <property type="molecule type" value="Genomic_DNA"/>
</dbReference>
<sequence length="2125" mass="222738">MQLPLLRLAACLLLAVPLRAAELRGLWLFDDAAQPGKAAVGNPLVIAGTAPAHASSLADAGGTSLNGVITTVAGTANALTATPGINPADSPGAYVSQYSIVADIFSPVASRSSWRCLYQTAATPAANDGEYFIRSDNDRLGSGDIVYSSSGIPETLWRRLVITVDLNQAGGAAAPKVKAYLNGTLFHNHTGTANAGLTGRYALDSVIHFFADNDGENGALNVGALGIYSGALTPAEVTALGVAGASIGSLPPVITDGSPRTLEALKNGSGVDLVFNASDPNGDTITWSLTSLPAHGTAVISASSSTQCTVRYTPQAGYSGTDAYIVQASDGSNVATSTVDVFVRDPSAPPYPNPVGWWQFDYGYDHTLATLGSDLTTSGAGFTDVPGISTGDGAMLVASGSHYLASHGIPAGTGGGTRVNEYTLLFDVSYPSSGWKCLYQADGTNTTDGEIFIDPSGKVGLAAVGGYSANATTTDTWYRIVVSVDNGSDRRIYVNGQLWLDGNAGTLDDRLALAAVLRAFADEDGEDGPIRVSNLALWSSALNATQAAALGAAGAFIVDAPPPSPNHPPVITEGDTVSANAGMAVPTPVTVHLTDADGNAIAWTVLTPPSHGGAVITTSSDTACTVTYTSSNNYTGPDSFVLRASDGKASDTVAVTLQVQNTPPVISEGDSYLLNATLDGGEHTAVFTAGDANGNALAWIIATEPQHGTAQILETTAGTCEVGYTPAAGFTGVDSFVVEVTDGQATDSITVQVTVADPTADPVLTVISAHGTVNPPVGSQSHPSGTTLSLSATDEIGAQTRHLCTGWTMTGNDPGTGAANSFSMTLTRNSTLTWQWRTEHHVVTSTSGNGTVSLTTGWQEAGKPLQITAIPSPGHHFAGWTGDTAGAVTGGKNIVLPMDRPYATVTANFAPDENFTVVALPDTQNYTSLSSPTDTFTRQTQWVIENKDTLNIKFLTHLGDIVNSPTNSSQWTRATDAMNLLNAELAYGTCPGNHDIATGSNHYLERFGPSPTHASSLGRWIDPATSQVYDWYRGSSPRGYSSYQIVPVNGRDFMFMHLDHDCPDEDMAWAASVLSAHPQVLTMITTHNYLAETGGTGIFGTGTGERGYTAQPNVSIGPDRNKPEEVFNALVKPFNQVYMVICGHMFAIYNLEKTNTAGNTVHEVLCDYQSLPNGGNGFLRVMDFRPSENKIYNSTYSPTLGRYVNPNLAADRQGMLDLHNPNGGEFVLDLDFDHRFDNTLTIASSHASVTPAVGAHAVADGTPVVVSASNQTNGLTRHRPTGWTLSGAQSASGSGATATVVQKGDATLTWSWATDYWLDTSTVGGGIVSIGDGWQAAGANVSIQAQPDAGSSFLQWSGDVAGCSIDGGRITVPMDRPRGPVTAVFSSGSTQTFAVQVVSDHASVSPAPASYSYEQGSEVTFSASTFTDGGTRFVCTGYQLAGASTASGGDDEVTVTINGDLTVTWLWKAQHQVTASASGPGSVEPASAWIDAGESHVLTGTPESGAALVSWTGDTVDGISNGNSFSIAAVDRPVGPVTATFAVGMHTLTIVSTEDTVTPVPGPLILPHGSVVHFSALPHVSGSARKVPAGWAVTGSQPASGSVPEGSLILNGDATLTWSWSEEVLLSLSSGLEGAILPMDVAGWKPLGSQVILEARPAEKFHFVRWSGDVPAGSTSPEITLTMDQSRAVTADLSPLATASGTPQWWLDAHGQVIGGDYEAADLRDADGDGQIARDEFVAGMDDRDPARVFRVSQSALLPGPVFQLAWQADMGRDYVIRSSPDLATPFADLLGPLAGQRPSMTAQVAATGSRRFYQVEALLPPGSTLDADPLALSHQAAAGAVLRDMRRIPAGWSTRGDDGGVQTSKPAHPTRVAGFEIDRFEVTRGDWEAVAIWGNAHGYDLPATLPYDVPADHPAVAVSWYAAVKWCNARSEMEGRVPVYHANAAGTTVYRTGDLDLVSAQVNWAGNGYRLPTEAEWERAARGGLEGQPYPWGGGSADLRANHWNYELFIGRAPSEVYPYTQRVGFFDSTQPGPAPDSANAYGLHDMTGNAWEWTWDRMGAYTAEAQIDPRGPDSGEFRVLRGGSWWNYVDQATNHQRLAYPPIGDDDYGMNGFRCVRGLHPNE</sequence>
<feature type="domain" description="Bacterial repeat" evidence="3">
    <location>
        <begin position="1319"/>
        <end position="1387"/>
    </location>
</feature>
<dbReference type="Gene3D" id="3.60.21.10">
    <property type="match status" value="1"/>
</dbReference>
<dbReference type="InterPro" id="IPR016187">
    <property type="entry name" value="CTDL_fold"/>
</dbReference>
<evidence type="ECO:0000256" key="1">
    <source>
        <dbReference type="SAM" id="SignalP"/>
    </source>
</evidence>
<feature type="signal peptide" evidence="1">
    <location>
        <begin position="1"/>
        <end position="20"/>
    </location>
</feature>
<proteinExistence type="predicted"/>
<dbReference type="Pfam" id="PF18998">
    <property type="entry name" value="Flg_new_2"/>
    <property type="match status" value="4"/>
</dbReference>
<dbReference type="PANTHER" id="PTHR23150">
    <property type="entry name" value="SULFATASE MODIFYING FACTOR 1, 2"/>
    <property type="match status" value="1"/>
</dbReference>
<keyword evidence="1" id="KW-0732">Signal</keyword>
<dbReference type="InterPro" id="IPR051043">
    <property type="entry name" value="Sulfatase_Mod_Factor_Kinase"/>
</dbReference>
<feature type="domain" description="Bacterial repeat" evidence="3">
    <location>
        <begin position="1472"/>
        <end position="1542"/>
    </location>
</feature>
<dbReference type="InterPro" id="IPR018247">
    <property type="entry name" value="EF_Hand_1_Ca_BS"/>
</dbReference>
<evidence type="ECO:0000313" key="5">
    <source>
        <dbReference type="Proteomes" id="UP001320876"/>
    </source>
</evidence>
<feature type="domain" description="Bacterial repeat" evidence="3">
    <location>
        <begin position="1648"/>
        <end position="1691"/>
    </location>
</feature>
<feature type="domain" description="Bacterial repeat" evidence="3">
    <location>
        <begin position="843"/>
        <end position="912"/>
    </location>
</feature>
<dbReference type="Gene3D" id="2.60.120.200">
    <property type="match status" value="1"/>
</dbReference>
<dbReference type="PROSITE" id="PS00018">
    <property type="entry name" value="EF_HAND_1"/>
    <property type="match status" value="1"/>
</dbReference>
<gene>
    <name evidence="4" type="ORF">OKA05_21150</name>
</gene>
<dbReference type="InterPro" id="IPR029052">
    <property type="entry name" value="Metallo-depent_PP-like"/>
</dbReference>
<evidence type="ECO:0000313" key="4">
    <source>
        <dbReference type="EMBL" id="MCW1925082.1"/>
    </source>
</evidence>
<dbReference type="InterPro" id="IPR042095">
    <property type="entry name" value="SUMF_sf"/>
</dbReference>
<dbReference type="PANTHER" id="PTHR23150:SF19">
    <property type="entry name" value="FORMYLGLYCINE-GENERATING ENZYME"/>
    <property type="match status" value="1"/>
</dbReference>
<reference evidence="4 5" key="1">
    <citation type="submission" date="2022-10" db="EMBL/GenBank/DDBJ databases">
        <title>Luteolibacter arcticus strain CCTCC AB 2014275, whole genome shotgun sequencing project.</title>
        <authorList>
            <person name="Zhao G."/>
            <person name="Shen L."/>
        </authorList>
    </citation>
    <scope>NUCLEOTIDE SEQUENCE [LARGE SCALE GENOMIC DNA]</scope>
    <source>
        <strain evidence="4 5">CCTCC AB 2014275</strain>
    </source>
</reference>
<feature type="chain" id="PRO_5047294149" evidence="1">
    <location>
        <begin position="21"/>
        <end position="2125"/>
    </location>
</feature>
<evidence type="ECO:0000259" key="2">
    <source>
        <dbReference type="Pfam" id="PF03781"/>
    </source>
</evidence>
<dbReference type="RefSeq" id="WP_264489190.1">
    <property type="nucleotide sequence ID" value="NZ_JAPDDT010000012.1"/>
</dbReference>
<name>A0ABT3GNK6_9BACT</name>
<dbReference type="SUPFAM" id="SSF56300">
    <property type="entry name" value="Metallo-dependent phosphatases"/>
    <property type="match status" value="1"/>
</dbReference>
<dbReference type="Gene3D" id="3.90.1580.10">
    <property type="entry name" value="paralog of FGE (formylglycine-generating enzyme)"/>
    <property type="match status" value="1"/>
</dbReference>
<feature type="domain" description="Sulfatase-modifying factor enzyme-like" evidence="2">
    <location>
        <begin position="1845"/>
        <end position="2119"/>
    </location>
</feature>
<evidence type="ECO:0000259" key="3">
    <source>
        <dbReference type="Pfam" id="PF18998"/>
    </source>
</evidence>
<dbReference type="Pfam" id="PF17963">
    <property type="entry name" value="Big_9"/>
    <property type="match status" value="3"/>
</dbReference>
<dbReference type="SUPFAM" id="SSF49899">
    <property type="entry name" value="Concanavalin A-like lectins/glucanases"/>
    <property type="match status" value="2"/>
</dbReference>
<dbReference type="InterPro" id="IPR013320">
    <property type="entry name" value="ConA-like_dom_sf"/>
</dbReference>
<dbReference type="Pfam" id="PF03781">
    <property type="entry name" value="FGE-sulfatase"/>
    <property type="match status" value="1"/>
</dbReference>
<accession>A0ABT3GNK6</accession>
<dbReference type="SUPFAM" id="SSF56436">
    <property type="entry name" value="C-type lectin-like"/>
    <property type="match status" value="1"/>
</dbReference>
<dbReference type="InterPro" id="IPR044060">
    <property type="entry name" value="Bacterial_rp_domain"/>
</dbReference>